<proteinExistence type="predicted"/>
<sequence>MGLINATVWDTADAAEDLAYALGRGEVMRMAFKLVRDSIIFTDRRILMIDVQGLTGSKKRFVTIPYRAITTFTLESAGHFDLDTEVTLTVSGSPPIAFNVSRGADVPGLVTLLTEYLAPGK</sequence>
<protein>
    <recommendedName>
        <fullName evidence="1">Bacterial Pleckstrin homology domain-containing protein</fullName>
    </recommendedName>
</protein>
<evidence type="ECO:0000313" key="3">
    <source>
        <dbReference type="Proteomes" id="UP000078263"/>
    </source>
</evidence>
<dbReference type="AlphaFoldDB" id="A0A192D4X3"/>
<dbReference type="InterPro" id="IPR037063">
    <property type="entry name" value="PHb_sf"/>
</dbReference>
<evidence type="ECO:0000259" key="1">
    <source>
        <dbReference type="Pfam" id="PF08000"/>
    </source>
</evidence>
<evidence type="ECO:0000313" key="2">
    <source>
        <dbReference type="EMBL" id="ANK13130.1"/>
    </source>
</evidence>
<reference evidence="2 3" key="1">
    <citation type="submission" date="2016-05" db="EMBL/GenBank/DDBJ databases">
        <title>Compelete Genome Sequence of Bacteriochlorophyll-Synthesizing Bacterium Porphyrobacter neustonensis DSM 9434.</title>
        <authorList>
            <person name="Shi X.-L."/>
            <person name="Wu Y.-H."/>
            <person name="Cheng H."/>
            <person name="Xu L."/>
            <person name="Zhang X.-Q."/>
            <person name="Wang C.-S."/>
            <person name="Xu X.-W."/>
        </authorList>
    </citation>
    <scope>NUCLEOTIDE SEQUENCE [LARGE SCALE GENOMIC DNA]</scope>
    <source>
        <strain evidence="2 3">DSM 9434</strain>
    </source>
</reference>
<dbReference type="SUPFAM" id="SSF50729">
    <property type="entry name" value="PH domain-like"/>
    <property type="match status" value="1"/>
</dbReference>
<dbReference type="EMBL" id="CP016033">
    <property type="protein sequence ID" value="ANK13130.1"/>
    <property type="molecule type" value="Genomic_DNA"/>
</dbReference>
<dbReference type="InterPro" id="IPR012544">
    <property type="entry name" value="PHb"/>
</dbReference>
<name>A0A192D4X3_9SPHN</name>
<keyword evidence="3" id="KW-1185">Reference proteome</keyword>
<dbReference type="STRING" id="1112.A9D12_09435"/>
<dbReference type="Proteomes" id="UP000078263">
    <property type="component" value="Chromosome"/>
</dbReference>
<dbReference type="Pfam" id="PF08000">
    <property type="entry name" value="bPH_1"/>
    <property type="match status" value="1"/>
</dbReference>
<dbReference type="KEGG" id="pns:A9D12_09435"/>
<dbReference type="PANTHER" id="PTHR35796:SF3">
    <property type="entry name" value="BHLH DOMAIN-CONTAINING PROTEIN"/>
    <property type="match status" value="1"/>
</dbReference>
<dbReference type="OrthoDB" id="3199551at2"/>
<dbReference type="PANTHER" id="PTHR35796">
    <property type="entry name" value="HYPOTHETICAL CYTOSOLIC PROTEIN"/>
    <property type="match status" value="1"/>
</dbReference>
<dbReference type="CDD" id="cd13225">
    <property type="entry name" value="PH-like_bacteria"/>
    <property type="match status" value="1"/>
</dbReference>
<dbReference type="Gene3D" id="2.30.29.50">
    <property type="entry name" value="Bacterial Pleckstrin homology domain"/>
    <property type="match status" value="1"/>
</dbReference>
<dbReference type="RefSeq" id="WP_068351170.1">
    <property type="nucleotide sequence ID" value="NZ_CP016033.1"/>
</dbReference>
<accession>A0A192D4X3</accession>
<feature type="domain" description="Bacterial Pleckstrin homology" evidence="1">
    <location>
        <begin position="3"/>
        <end position="116"/>
    </location>
</feature>
<gene>
    <name evidence="2" type="ORF">A9D12_09435</name>
</gene>
<organism evidence="2 3">
    <name type="scientific">Erythrobacter neustonensis</name>
    <dbReference type="NCBI Taxonomy" id="1112"/>
    <lineage>
        <taxon>Bacteria</taxon>
        <taxon>Pseudomonadati</taxon>
        <taxon>Pseudomonadota</taxon>
        <taxon>Alphaproteobacteria</taxon>
        <taxon>Sphingomonadales</taxon>
        <taxon>Erythrobacteraceae</taxon>
        <taxon>Erythrobacter/Porphyrobacter group</taxon>
        <taxon>Erythrobacter</taxon>
    </lineage>
</organism>